<protein>
    <recommendedName>
        <fullName evidence="8">Gustatory receptor</fullName>
    </recommendedName>
</protein>
<dbReference type="GO" id="GO:0007165">
    <property type="term" value="P:signal transduction"/>
    <property type="evidence" value="ECO:0007669"/>
    <property type="project" value="UniProtKB-KW"/>
</dbReference>
<evidence type="ECO:0000313" key="9">
    <source>
        <dbReference type="EnsemblMetazoa" id="XP_014243997.1"/>
    </source>
</evidence>
<evidence type="ECO:0000313" key="10">
    <source>
        <dbReference type="Proteomes" id="UP000494040"/>
    </source>
</evidence>
<comment type="function">
    <text evidence="8">Gustatory receptor which mediates acceptance or avoidance behavior, depending on its substrates.</text>
</comment>
<keyword evidence="7 8" id="KW-0807">Transducer</keyword>
<evidence type="ECO:0000256" key="6">
    <source>
        <dbReference type="ARBA" id="ARBA00023170"/>
    </source>
</evidence>
<proteinExistence type="inferred from homology"/>
<feature type="transmembrane region" description="Helical" evidence="8">
    <location>
        <begin position="352"/>
        <end position="372"/>
    </location>
</feature>
<keyword evidence="4 8" id="KW-1133">Transmembrane helix</keyword>
<comment type="subcellular location">
    <subcellularLocation>
        <location evidence="1 8">Cell membrane</location>
        <topology evidence="1 8">Multi-pass membrane protein</topology>
    </subcellularLocation>
</comment>
<evidence type="ECO:0000256" key="5">
    <source>
        <dbReference type="ARBA" id="ARBA00023136"/>
    </source>
</evidence>
<feature type="transmembrane region" description="Helical" evidence="8">
    <location>
        <begin position="172"/>
        <end position="194"/>
    </location>
</feature>
<dbReference type="OMA" id="ITTMVTY"/>
<feature type="transmembrane region" description="Helical" evidence="8">
    <location>
        <begin position="246"/>
        <end position="268"/>
    </location>
</feature>
<dbReference type="PANTHER" id="PTHR21143:SF121">
    <property type="entry name" value="GUSTATORY AND ODORANT RECEPTOR 21A"/>
    <property type="match status" value="1"/>
</dbReference>
<evidence type="ECO:0000256" key="4">
    <source>
        <dbReference type="ARBA" id="ARBA00022989"/>
    </source>
</evidence>
<evidence type="ECO:0000256" key="7">
    <source>
        <dbReference type="ARBA" id="ARBA00023224"/>
    </source>
</evidence>
<evidence type="ECO:0000256" key="2">
    <source>
        <dbReference type="ARBA" id="ARBA00022475"/>
    </source>
</evidence>
<dbReference type="OrthoDB" id="6622878at2759"/>
<dbReference type="EnsemblMetazoa" id="XM_014388511.2">
    <property type="protein sequence ID" value="XP_014243997.1"/>
    <property type="gene ID" value="LOC106663597"/>
</dbReference>
<dbReference type="GO" id="GO:0005886">
    <property type="term" value="C:plasma membrane"/>
    <property type="evidence" value="ECO:0007669"/>
    <property type="project" value="UniProtKB-SubCell"/>
</dbReference>
<feature type="transmembrane region" description="Helical" evidence="8">
    <location>
        <begin position="274"/>
        <end position="292"/>
    </location>
</feature>
<feature type="transmembrane region" description="Helical" evidence="8">
    <location>
        <begin position="52"/>
        <end position="76"/>
    </location>
</feature>
<dbReference type="GO" id="GO:0030424">
    <property type="term" value="C:axon"/>
    <property type="evidence" value="ECO:0007669"/>
    <property type="project" value="TreeGrafter"/>
</dbReference>
<evidence type="ECO:0000256" key="1">
    <source>
        <dbReference type="ARBA" id="ARBA00004651"/>
    </source>
</evidence>
<sequence length="377" mass="43469">MTFLQHLYFQKSNNAFYLEVRPILLLFRIFARMTYDIKDGTLICRPRLIASLAWFILYGAQFYVTIDLLMGLTWHLKQEKNFITSIVMTVTLVFILMHLFLPISLILESDHICSYVNRWADLQVQFYKATGKKFIPKYRKLLYVLLVITPFHEMLAIWISQSVLYYDRWYHLVLYFSTFFVCQLNTLFWAISFFEMAHIASEIKEGLRTNFRSFGGYSNIANLRSLWVSLVDLCADLGRALWRTMIILMIVNFGSSVASVYAIISHFISGSPGIWTFVMVLFCNGTAILLMVEPVHMAMLKAGHGVYQELLEFNVTKLGGTSFVQVDKFLQVVKGINPRVTLGGFFTIDRSLLTTIAGASVTYLIVLIQFRIPSENM</sequence>
<dbReference type="GO" id="GO:0030425">
    <property type="term" value="C:dendrite"/>
    <property type="evidence" value="ECO:0007669"/>
    <property type="project" value="TreeGrafter"/>
</dbReference>
<dbReference type="GO" id="GO:0043025">
    <property type="term" value="C:neuronal cell body"/>
    <property type="evidence" value="ECO:0007669"/>
    <property type="project" value="TreeGrafter"/>
</dbReference>
<keyword evidence="2 8" id="KW-1003">Cell membrane</keyword>
<feature type="transmembrane region" description="Helical" evidence="8">
    <location>
        <begin position="82"/>
        <end position="101"/>
    </location>
</feature>
<organism evidence="9 10">
    <name type="scientific">Cimex lectularius</name>
    <name type="common">Bed bug</name>
    <name type="synonym">Acanthia lectularia</name>
    <dbReference type="NCBI Taxonomy" id="79782"/>
    <lineage>
        <taxon>Eukaryota</taxon>
        <taxon>Metazoa</taxon>
        <taxon>Ecdysozoa</taxon>
        <taxon>Arthropoda</taxon>
        <taxon>Hexapoda</taxon>
        <taxon>Insecta</taxon>
        <taxon>Pterygota</taxon>
        <taxon>Neoptera</taxon>
        <taxon>Paraneoptera</taxon>
        <taxon>Hemiptera</taxon>
        <taxon>Heteroptera</taxon>
        <taxon>Panheteroptera</taxon>
        <taxon>Cimicomorpha</taxon>
        <taxon>Cimicidae</taxon>
        <taxon>Cimex</taxon>
    </lineage>
</organism>
<accession>A0A8I6RDC5</accession>
<reference evidence="9" key="1">
    <citation type="submission" date="2022-01" db="UniProtKB">
        <authorList>
            <consortium name="EnsemblMetazoa"/>
        </authorList>
    </citation>
    <scope>IDENTIFICATION</scope>
</reference>
<dbReference type="InterPro" id="IPR013604">
    <property type="entry name" value="7TM_chemorcpt"/>
</dbReference>
<dbReference type="PANTHER" id="PTHR21143">
    <property type="entry name" value="INVERTEBRATE GUSTATORY RECEPTOR"/>
    <property type="match status" value="1"/>
</dbReference>
<dbReference type="AlphaFoldDB" id="A0A8I6RDC5"/>
<feature type="transmembrane region" description="Helical" evidence="8">
    <location>
        <begin position="141"/>
        <end position="160"/>
    </location>
</feature>
<dbReference type="GeneID" id="106663597"/>
<dbReference type="Pfam" id="PF08395">
    <property type="entry name" value="7tm_7"/>
    <property type="match status" value="1"/>
</dbReference>
<keyword evidence="6 8" id="KW-0675">Receptor</keyword>
<keyword evidence="3 8" id="KW-0812">Transmembrane</keyword>
<dbReference type="RefSeq" id="XP_014243997.1">
    <property type="nucleotide sequence ID" value="XM_014388511.2"/>
</dbReference>
<evidence type="ECO:0000256" key="3">
    <source>
        <dbReference type="ARBA" id="ARBA00022692"/>
    </source>
</evidence>
<dbReference type="GO" id="GO:0050909">
    <property type="term" value="P:sensory perception of taste"/>
    <property type="evidence" value="ECO:0007669"/>
    <property type="project" value="InterPro"/>
</dbReference>
<name>A0A8I6RDC5_CIMLE</name>
<dbReference type="Proteomes" id="UP000494040">
    <property type="component" value="Unassembled WGS sequence"/>
</dbReference>
<keyword evidence="10" id="KW-1185">Reference proteome</keyword>
<comment type="similarity">
    <text evidence="8">Belongs to the insect chemoreceptor superfamily. Gustatory receptor (GR) family.</text>
</comment>
<dbReference type="KEGG" id="clec:106663597"/>
<evidence type="ECO:0000256" key="8">
    <source>
        <dbReference type="RuleBase" id="RU363108"/>
    </source>
</evidence>
<keyword evidence="5 8" id="KW-0472">Membrane</keyword>